<dbReference type="PANTHER" id="PTHR33112:SF12">
    <property type="entry name" value="HETEROKARYON INCOMPATIBILITY DOMAIN-CONTAINING PROTEIN"/>
    <property type="match status" value="1"/>
</dbReference>
<dbReference type="Pfam" id="PF06985">
    <property type="entry name" value="HET"/>
    <property type="match status" value="1"/>
</dbReference>
<organism evidence="2 3">
    <name type="scientific">Agrocybe chaxingu</name>
    <dbReference type="NCBI Taxonomy" id="84603"/>
    <lineage>
        <taxon>Eukaryota</taxon>
        <taxon>Fungi</taxon>
        <taxon>Dikarya</taxon>
        <taxon>Basidiomycota</taxon>
        <taxon>Agaricomycotina</taxon>
        <taxon>Agaricomycetes</taxon>
        <taxon>Agaricomycetidae</taxon>
        <taxon>Agaricales</taxon>
        <taxon>Agaricineae</taxon>
        <taxon>Strophariaceae</taxon>
        <taxon>Agrocybe</taxon>
    </lineage>
</organism>
<evidence type="ECO:0000259" key="1">
    <source>
        <dbReference type="Pfam" id="PF06985"/>
    </source>
</evidence>
<dbReference type="Proteomes" id="UP001148786">
    <property type="component" value="Unassembled WGS sequence"/>
</dbReference>
<dbReference type="InterPro" id="IPR010730">
    <property type="entry name" value="HET"/>
</dbReference>
<name>A0A9W8JY44_9AGAR</name>
<gene>
    <name evidence="2" type="ORF">NLJ89_g10469</name>
</gene>
<dbReference type="OrthoDB" id="5125733at2759"/>
<dbReference type="EMBL" id="JANKHO010001931">
    <property type="protein sequence ID" value="KAJ3496551.1"/>
    <property type="molecule type" value="Genomic_DNA"/>
</dbReference>
<feature type="domain" description="Heterokaryon incompatibility" evidence="1">
    <location>
        <begin position="103"/>
        <end position="250"/>
    </location>
</feature>
<reference evidence="2" key="1">
    <citation type="submission" date="2022-07" db="EMBL/GenBank/DDBJ databases">
        <title>Genome Sequence of Agrocybe chaxingu.</title>
        <authorList>
            <person name="Buettner E."/>
        </authorList>
    </citation>
    <scope>NUCLEOTIDE SEQUENCE</scope>
    <source>
        <strain evidence="2">MP-N11</strain>
    </source>
</reference>
<dbReference type="PANTHER" id="PTHR33112">
    <property type="entry name" value="DOMAIN PROTEIN, PUTATIVE-RELATED"/>
    <property type="match status" value="1"/>
</dbReference>
<sequence length="587" mass="65843">MIINKKKPGGSFGAKQRCGIQIFGGGGDDDEWGAPIFTGRKMKKGQTDYDLVKRWVRYCMEQHTASCRAAIPTNRTRFLELSLRLIDVNRGCVVPVPHGGCRYFALSYVWGSVISLRLSKANYTELSQPGALSSAGADLPKTITDAIYFVRNLGETYLWVDSLCIIQDSLDDKAVQIPNMDIVYQSAVLTIVAAAGKDANAGLPGARPWSRQSTQVIAKVQDMTLSNVQRPFHWGMPESAWSSRGWTFQEKVLSTRRLVFTDSQTYFECPGATWCEDMAQEPFNAETHKIHQDGDMSTFPSTDAASQSPFGRYGKLVEEYSMRNLSFEKDAIDAFSGILSMLQPKLDGTEYIFGLPECDLHTALLWNPQFGCPHVRRDKSKVPGEDATMDLDFPTWSWAGWQTHVDYRTARAGGSLEGLTIPRTTLYMWMPDSQQLRRVGDKGTHGDQSKTLARQDSGAVFRQITSSGLPLDRAFLYFITHSARFRGDDDPSEHQKDWFEPKLYRIRSASGDEVAHMSLPTSWHKNHRAAEFVLLSRDMSDDWGPRMLNVLLVEWDGGQIGYRVGMTLISEDHWNTAGPVEKLVCLG</sequence>
<evidence type="ECO:0000313" key="3">
    <source>
        <dbReference type="Proteomes" id="UP001148786"/>
    </source>
</evidence>
<dbReference type="AlphaFoldDB" id="A0A9W8JY44"/>
<comment type="caution">
    <text evidence="2">The sequence shown here is derived from an EMBL/GenBank/DDBJ whole genome shotgun (WGS) entry which is preliminary data.</text>
</comment>
<evidence type="ECO:0000313" key="2">
    <source>
        <dbReference type="EMBL" id="KAJ3496551.1"/>
    </source>
</evidence>
<accession>A0A9W8JY44</accession>
<proteinExistence type="predicted"/>
<keyword evidence="3" id="KW-1185">Reference proteome</keyword>
<protein>
    <recommendedName>
        <fullName evidence="1">Heterokaryon incompatibility domain-containing protein</fullName>
    </recommendedName>
</protein>